<dbReference type="InterPro" id="IPR007372">
    <property type="entry name" value="Lipid/polyisoprenoid-bd_YceI"/>
</dbReference>
<evidence type="ECO:0000313" key="2">
    <source>
        <dbReference type="EMBL" id="CDM67024.1"/>
    </source>
</evidence>
<dbReference type="PANTHER" id="PTHR34406">
    <property type="entry name" value="PROTEIN YCEI"/>
    <property type="match status" value="1"/>
</dbReference>
<dbReference type="EMBL" id="CBXV010000008">
    <property type="protein sequence ID" value="CDM67024.1"/>
    <property type="molecule type" value="Genomic_DNA"/>
</dbReference>
<gene>
    <name evidence="2" type="ORF">PYK22_03073</name>
</gene>
<accession>A0A0B6X3E4</accession>
<organism evidence="2 3">
    <name type="scientific">Pyrinomonas methylaliphatogenes</name>
    <dbReference type="NCBI Taxonomy" id="454194"/>
    <lineage>
        <taxon>Bacteria</taxon>
        <taxon>Pseudomonadati</taxon>
        <taxon>Acidobacteriota</taxon>
        <taxon>Blastocatellia</taxon>
        <taxon>Blastocatellales</taxon>
        <taxon>Pyrinomonadaceae</taxon>
        <taxon>Pyrinomonas</taxon>
    </lineage>
</organism>
<reference evidence="2 3" key="2">
    <citation type="submission" date="2015-01" db="EMBL/GenBank/DDBJ databases">
        <title>Complete genome sequence of Pyrinomonas methylaliphatogenes type strain K22T.</title>
        <authorList>
            <person name="Lee K.C.Y."/>
            <person name="Power J.F."/>
            <person name="Dunfield P.F."/>
            <person name="Morgan X.C."/>
            <person name="Huttenhower C."/>
            <person name="Stott M.B."/>
        </authorList>
    </citation>
    <scope>NUCLEOTIDE SEQUENCE [LARGE SCALE GENOMIC DNA]</scope>
    <source>
        <strain evidence="2 3">K22</strain>
    </source>
</reference>
<protein>
    <recommendedName>
        <fullName evidence="1">Lipid/polyisoprenoid-binding YceI-like domain-containing protein</fullName>
    </recommendedName>
</protein>
<dbReference type="Proteomes" id="UP000031518">
    <property type="component" value="Unassembled WGS sequence"/>
</dbReference>
<dbReference type="Gene3D" id="2.40.128.110">
    <property type="entry name" value="Lipid/polyisoprenoid-binding, YceI-like"/>
    <property type="match status" value="1"/>
</dbReference>
<evidence type="ECO:0000259" key="1">
    <source>
        <dbReference type="SMART" id="SM00867"/>
    </source>
</evidence>
<dbReference type="PANTHER" id="PTHR34406:SF1">
    <property type="entry name" value="PROTEIN YCEI"/>
    <property type="match status" value="1"/>
</dbReference>
<dbReference type="Pfam" id="PF04264">
    <property type="entry name" value="YceI"/>
    <property type="match status" value="1"/>
</dbReference>
<dbReference type="RefSeq" id="WP_041978578.1">
    <property type="nucleotide sequence ID" value="NZ_CBXV010000008.1"/>
</dbReference>
<dbReference type="STRING" id="454194.PYK22_03073"/>
<dbReference type="SUPFAM" id="SSF101874">
    <property type="entry name" value="YceI-like"/>
    <property type="match status" value="1"/>
</dbReference>
<dbReference type="InterPro" id="IPR036761">
    <property type="entry name" value="TTHA0802/YceI-like_sf"/>
</dbReference>
<evidence type="ECO:0000313" key="3">
    <source>
        <dbReference type="Proteomes" id="UP000031518"/>
    </source>
</evidence>
<proteinExistence type="predicted"/>
<feature type="domain" description="Lipid/polyisoprenoid-binding YceI-like" evidence="1">
    <location>
        <begin position="13"/>
        <end position="190"/>
    </location>
</feature>
<dbReference type="OrthoDB" id="273832at2"/>
<dbReference type="SMART" id="SM00867">
    <property type="entry name" value="YceI"/>
    <property type="match status" value="1"/>
</dbReference>
<name>A0A0B6X3E4_9BACT</name>
<reference evidence="2 3" key="1">
    <citation type="submission" date="2013-12" db="EMBL/GenBank/DDBJ databases">
        <authorList>
            <person name="Stott M."/>
        </authorList>
    </citation>
    <scope>NUCLEOTIDE SEQUENCE [LARGE SCALE GENOMIC DNA]</scope>
    <source>
        <strain evidence="2 3">K22</strain>
    </source>
</reference>
<sequence length="192" mass="21361">MSEVVGREEGEATYLFDAPTSRITVRVSATGLLSAFGHSPTLTFRDLAGEARFDPAHPDKARLRVRVRADSLEVVEGVNDRDRAEIERRAREEVLKTERYPEIIFESRKIAVERIFEGHYVARIIGELTLCGGARPCEIQARVFANESMLRASGEFSLRQSAFGIKPVTALGGAIKVKDEVRISFEVVARQA</sequence>
<keyword evidence="3" id="KW-1185">Reference proteome</keyword>
<dbReference type="AlphaFoldDB" id="A0A0B6X3E4"/>